<dbReference type="Gene3D" id="3.40.50.280">
    <property type="entry name" value="Cobalamin-binding domain"/>
    <property type="match status" value="1"/>
</dbReference>
<gene>
    <name evidence="6" type="ORF">EEX84_06970</name>
</gene>
<proteinExistence type="predicted"/>
<dbReference type="Pfam" id="PF13411">
    <property type="entry name" value="MerR_1"/>
    <property type="match status" value="1"/>
</dbReference>
<evidence type="ECO:0000313" key="7">
    <source>
        <dbReference type="Proteomes" id="UP000275473"/>
    </source>
</evidence>
<comment type="caution">
    <text evidence="6">The sequence shown here is derived from an EMBL/GenBank/DDBJ whole genome shotgun (WGS) entry which is preliminary data.</text>
</comment>
<dbReference type="PROSITE" id="PS51332">
    <property type="entry name" value="B12_BINDING"/>
    <property type="match status" value="1"/>
</dbReference>
<dbReference type="RefSeq" id="WP_123164899.1">
    <property type="nucleotide sequence ID" value="NZ_RIAX01000004.1"/>
</dbReference>
<evidence type="ECO:0000259" key="5">
    <source>
        <dbReference type="PROSITE" id="PS51332"/>
    </source>
</evidence>
<dbReference type="InterPro" id="IPR000551">
    <property type="entry name" value="MerR-type_HTH_dom"/>
</dbReference>
<dbReference type="Gene3D" id="1.10.1660.10">
    <property type="match status" value="1"/>
</dbReference>
<keyword evidence="1" id="KW-0805">Transcription regulation</keyword>
<dbReference type="CDD" id="cd02065">
    <property type="entry name" value="B12-binding_like"/>
    <property type="match status" value="1"/>
</dbReference>
<dbReference type="OrthoDB" id="9800334at2"/>
<dbReference type="SMART" id="SM00422">
    <property type="entry name" value="HTH_MERR"/>
    <property type="match status" value="1"/>
</dbReference>
<dbReference type="GO" id="GO:0003700">
    <property type="term" value="F:DNA-binding transcription factor activity"/>
    <property type="evidence" value="ECO:0007669"/>
    <property type="project" value="InterPro"/>
</dbReference>
<dbReference type="Pfam" id="PF02310">
    <property type="entry name" value="B12-binding"/>
    <property type="match status" value="1"/>
</dbReference>
<dbReference type="SUPFAM" id="SSF46955">
    <property type="entry name" value="Putative DNA-binding domain"/>
    <property type="match status" value="1"/>
</dbReference>
<dbReference type="Pfam" id="PF02607">
    <property type="entry name" value="B12-binding_2"/>
    <property type="match status" value="1"/>
</dbReference>
<protein>
    <submittedName>
        <fullName evidence="6">MerR family transcriptional regulator</fullName>
    </submittedName>
</protein>
<dbReference type="PROSITE" id="PS50937">
    <property type="entry name" value="HTH_MERR_2"/>
    <property type="match status" value="1"/>
</dbReference>
<dbReference type="Gene3D" id="1.10.1240.10">
    <property type="entry name" value="Methionine synthase domain"/>
    <property type="match status" value="1"/>
</dbReference>
<accession>A0A3M8P945</accession>
<dbReference type="InterPro" id="IPR036724">
    <property type="entry name" value="Cobalamin-bd_sf"/>
</dbReference>
<dbReference type="AlphaFoldDB" id="A0A3M8P945"/>
<dbReference type="InterPro" id="IPR036594">
    <property type="entry name" value="Meth_synthase_dom"/>
</dbReference>
<dbReference type="CDD" id="cd01104">
    <property type="entry name" value="HTH_MlrA-CarA"/>
    <property type="match status" value="1"/>
</dbReference>
<evidence type="ECO:0000256" key="2">
    <source>
        <dbReference type="ARBA" id="ARBA00023125"/>
    </source>
</evidence>
<name>A0A3M8P945_9BACL</name>
<evidence type="ECO:0000256" key="3">
    <source>
        <dbReference type="ARBA" id="ARBA00023163"/>
    </source>
</evidence>
<evidence type="ECO:0000313" key="6">
    <source>
        <dbReference type="EMBL" id="RNF39704.1"/>
    </source>
</evidence>
<dbReference type="SUPFAM" id="SSF52242">
    <property type="entry name" value="Cobalamin (vitamin B12)-binding domain"/>
    <property type="match status" value="1"/>
</dbReference>
<dbReference type="Proteomes" id="UP000275473">
    <property type="component" value="Unassembled WGS sequence"/>
</dbReference>
<reference evidence="6 7" key="1">
    <citation type="journal article" date="2018" name="Int. J. Syst. Evol. Microbiol.">
        <title>Planococcus salinus sp. nov., a moderately halophilic bacterium isolated from a saline-alkali soil.</title>
        <authorList>
            <person name="Gan L."/>
        </authorList>
    </citation>
    <scope>NUCLEOTIDE SEQUENCE [LARGE SCALE GENOMIC DNA]</scope>
    <source>
        <strain evidence="6 7">LCB217</strain>
    </source>
</reference>
<dbReference type="InterPro" id="IPR047057">
    <property type="entry name" value="MerR_fam"/>
</dbReference>
<dbReference type="EMBL" id="RIAX01000004">
    <property type="protein sequence ID" value="RNF39704.1"/>
    <property type="molecule type" value="Genomic_DNA"/>
</dbReference>
<evidence type="ECO:0000259" key="4">
    <source>
        <dbReference type="PROSITE" id="PS50937"/>
    </source>
</evidence>
<keyword evidence="2" id="KW-0238">DNA-binding</keyword>
<evidence type="ECO:0000256" key="1">
    <source>
        <dbReference type="ARBA" id="ARBA00023015"/>
    </source>
</evidence>
<feature type="domain" description="B12-binding" evidence="5">
    <location>
        <begin position="176"/>
        <end position="295"/>
    </location>
</feature>
<dbReference type="GO" id="GO:0046872">
    <property type="term" value="F:metal ion binding"/>
    <property type="evidence" value="ECO:0007669"/>
    <property type="project" value="InterPro"/>
</dbReference>
<dbReference type="InterPro" id="IPR009061">
    <property type="entry name" value="DNA-bd_dom_put_sf"/>
</dbReference>
<dbReference type="InterPro" id="IPR003759">
    <property type="entry name" value="Cbl-bd_cap"/>
</dbReference>
<sequence>MYNIKAAAKVLDMPKVTIRSWETRYGAITPARSESGHRLYSDQNLEDLKWLKIQVQEKGMKISEAVKQLHASRKQFHPADENIDTDPEQKYDKQIRELYTAAVDMDTERFNYFLDLNFSLFHHRIVFFSILVPLMIRIGDAWENGQISVAHEHMISHIIQQRFAHFFRIFPVSPRLPKVMALCPSGEHHQLGLLLFTLFLRENGFPVIYIGADTPLEGISEMVNKQDIELVCISIAHPSLRPTIEEYVNDLSNASPGLQFVVGGAGAEKMEAGQNTRLMGSDYNDWKKWLTEELL</sequence>
<dbReference type="GO" id="GO:0031419">
    <property type="term" value="F:cobalamin binding"/>
    <property type="evidence" value="ECO:0007669"/>
    <property type="project" value="InterPro"/>
</dbReference>
<dbReference type="GO" id="GO:0003677">
    <property type="term" value="F:DNA binding"/>
    <property type="evidence" value="ECO:0007669"/>
    <property type="project" value="UniProtKB-KW"/>
</dbReference>
<feature type="domain" description="HTH merR-type" evidence="4">
    <location>
        <begin position="1"/>
        <end position="71"/>
    </location>
</feature>
<dbReference type="PANTHER" id="PTHR30204:SF67">
    <property type="entry name" value="HTH-TYPE TRANSCRIPTIONAL REGULATOR MLRA-RELATED"/>
    <property type="match status" value="1"/>
</dbReference>
<keyword evidence="7" id="KW-1185">Reference proteome</keyword>
<organism evidence="6 7">
    <name type="scientific">Planococcus salinus</name>
    <dbReference type="NCBI Taxonomy" id="1848460"/>
    <lineage>
        <taxon>Bacteria</taxon>
        <taxon>Bacillati</taxon>
        <taxon>Bacillota</taxon>
        <taxon>Bacilli</taxon>
        <taxon>Bacillales</taxon>
        <taxon>Caryophanaceae</taxon>
        <taxon>Planococcus</taxon>
    </lineage>
</organism>
<keyword evidence="3" id="KW-0804">Transcription</keyword>
<dbReference type="PANTHER" id="PTHR30204">
    <property type="entry name" value="REDOX-CYCLING DRUG-SENSING TRANSCRIPTIONAL ACTIVATOR SOXR"/>
    <property type="match status" value="1"/>
</dbReference>
<dbReference type="InterPro" id="IPR006158">
    <property type="entry name" value="Cobalamin-bd"/>
</dbReference>